<organism evidence="1 2">
    <name type="scientific">Callosobruchus maculatus</name>
    <name type="common">Southern cowpea weevil</name>
    <name type="synonym">Pulse bruchid</name>
    <dbReference type="NCBI Taxonomy" id="64391"/>
    <lineage>
        <taxon>Eukaryota</taxon>
        <taxon>Metazoa</taxon>
        <taxon>Ecdysozoa</taxon>
        <taxon>Arthropoda</taxon>
        <taxon>Hexapoda</taxon>
        <taxon>Insecta</taxon>
        <taxon>Pterygota</taxon>
        <taxon>Neoptera</taxon>
        <taxon>Endopterygota</taxon>
        <taxon>Coleoptera</taxon>
        <taxon>Polyphaga</taxon>
        <taxon>Cucujiformia</taxon>
        <taxon>Chrysomeloidea</taxon>
        <taxon>Chrysomelidae</taxon>
        <taxon>Bruchinae</taxon>
        <taxon>Bruchini</taxon>
        <taxon>Callosobruchus</taxon>
    </lineage>
</organism>
<dbReference type="OrthoDB" id="8033604at2759"/>
<gene>
    <name evidence="1" type="ORF">CALMAC_LOCUS4817</name>
</gene>
<protein>
    <submittedName>
        <fullName evidence="1">Uncharacterized protein</fullName>
    </submittedName>
</protein>
<dbReference type="Proteomes" id="UP000410492">
    <property type="component" value="Unassembled WGS sequence"/>
</dbReference>
<proteinExistence type="predicted"/>
<dbReference type="EMBL" id="CAACVG010006644">
    <property type="protein sequence ID" value="VEN40753.1"/>
    <property type="molecule type" value="Genomic_DNA"/>
</dbReference>
<evidence type="ECO:0000313" key="1">
    <source>
        <dbReference type="EMBL" id="VEN40753.1"/>
    </source>
</evidence>
<sequence>MPAKLLMQKIWISKTGWDDKLPDDLGGIWEEFSQNVSIIKFMAIPRWIFFEKQIKEVQIHVFLELMKKYLQYCH</sequence>
<dbReference type="AlphaFoldDB" id="A0A653BYX0"/>
<reference evidence="1 2" key="1">
    <citation type="submission" date="2019-01" db="EMBL/GenBank/DDBJ databases">
        <authorList>
            <person name="Sayadi A."/>
        </authorList>
    </citation>
    <scope>NUCLEOTIDE SEQUENCE [LARGE SCALE GENOMIC DNA]</scope>
</reference>
<keyword evidence="2" id="KW-1185">Reference proteome</keyword>
<evidence type="ECO:0000313" key="2">
    <source>
        <dbReference type="Proteomes" id="UP000410492"/>
    </source>
</evidence>
<dbReference type="InterPro" id="IPR008042">
    <property type="entry name" value="Retrotrans_Pao"/>
</dbReference>
<accession>A0A653BYX0</accession>
<name>A0A653BYX0_CALMS</name>
<dbReference type="Pfam" id="PF05380">
    <property type="entry name" value="Peptidase_A17"/>
    <property type="match status" value="1"/>
</dbReference>